<gene>
    <name evidence="1" type="ORF">AGRA3207_002104</name>
</gene>
<reference evidence="1" key="1">
    <citation type="submission" date="2020-07" db="EMBL/GenBank/DDBJ databases">
        <authorList>
            <person name="Tarantini F.S."/>
            <person name="Hong K.W."/>
            <person name="Chan K.G."/>
        </authorList>
    </citation>
    <scope>NUCLEOTIDE SEQUENCE</scope>
    <source>
        <strain evidence="1">32-07</strain>
    </source>
</reference>
<dbReference type="EMBL" id="CP059572">
    <property type="protein sequence ID" value="QXJ21267.1"/>
    <property type="molecule type" value="Genomic_DNA"/>
</dbReference>
<sequence length="372" mass="41338">MGTRVPYVNVRLEGQDVTDWVTSVTVTEDDRQADSVAIAVSDPALVYADGLFEGSVAEVDLGYAEPGQHALLIRAVITKVEVGYPDSGVPAVSLKGEDRSIEMGLVERKRVWRERTVTDIVRAVAGPYGFARVEASLSPDPTVRSKPINQDGKTDLAFLQELAQTYHAKCFVELDESDQEVLYFIPERRVVTLRRADTLVLRFRDGPGSNLVSFSPVFDSGYIDRLKEVTDVDRQGRQVGSRPAEPAEVVIWELDEGRLARVGPRDRDRLRILYAQGVRRKRELQRKLSARRPAVGLVVPDQGELEATDDSLESRRLGMSASGSTTGTIWLRAKSTVVVRGVNDRFNGEWYVSSVTHKVDGGGYRTDFKCVR</sequence>
<name>A0ABX8QV04_9ACTN</name>
<dbReference type="Proteomes" id="UP001049518">
    <property type="component" value="Chromosome"/>
</dbReference>
<dbReference type="Gene3D" id="3.55.50.10">
    <property type="entry name" value="Baseplate protein-like domains"/>
    <property type="match status" value="1"/>
</dbReference>
<protein>
    <submittedName>
        <fullName evidence="1">Phage late control D family protein</fullName>
    </submittedName>
</protein>
<organism evidence="1 2">
    <name type="scientific">Actinomadura graeca</name>
    <dbReference type="NCBI Taxonomy" id="2750812"/>
    <lineage>
        <taxon>Bacteria</taxon>
        <taxon>Bacillati</taxon>
        <taxon>Actinomycetota</taxon>
        <taxon>Actinomycetes</taxon>
        <taxon>Streptosporangiales</taxon>
        <taxon>Thermomonosporaceae</taxon>
        <taxon>Actinomadura</taxon>
    </lineage>
</organism>
<evidence type="ECO:0000313" key="2">
    <source>
        <dbReference type="Proteomes" id="UP001049518"/>
    </source>
</evidence>
<keyword evidence="2" id="KW-1185">Reference proteome</keyword>
<dbReference type="RefSeq" id="WP_231334410.1">
    <property type="nucleotide sequence ID" value="NZ_CP059572.1"/>
</dbReference>
<accession>A0ABX8QV04</accession>
<dbReference type="SUPFAM" id="SSF69279">
    <property type="entry name" value="Phage tail proteins"/>
    <property type="match status" value="1"/>
</dbReference>
<evidence type="ECO:0000313" key="1">
    <source>
        <dbReference type="EMBL" id="QXJ21267.1"/>
    </source>
</evidence>
<proteinExistence type="predicted"/>